<name>E1R5J4_SEDSS</name>
<dbReference type="AlphaFoldDB" id="E1R5J4"/>
<dbReference type="eggNOG" id="COG0438">
    <property type="taxonomic scope" value="Bacteria"/>
</dbReference>
<dbReference type="Pfam" id="PF08282">
    <property type="entry name" value="Hydrolase_3"/>
    <property type="match status" value="1"/>
</dbReference>
<dbReference type="InterPro" id="IPR050194">
    <property type="entry name" value="Glycosyltransferase_grp1"/>
</dbReference>
<dbReference type="Proteomes" id="UP000002318">
    <property type="component" value="Chromosome"/>
</dbReference>
<dbReference type="NCBIfam" id="TIGR01484">
    <property type="entry name" value="HAD-SF-IIB"/>
    <property type="match status" value="1"/>
</dbReference>
<reference evidence="3 4" key="1">
    <citation type="journal article" date="2010" name="Stand. Genomic Sci.">
        <title>Complete genome sequence of Spirochaeta smaragdinae type strain (SEBR 4228).</title>
        <authorList>
            <person name="Mavromatis K."/>
            <person name="Yasawong M."/>
            <person name="Chertkov O."/>
            <person name="Lapidus A."/>
            <person name="Lucas S."/>
            <person name="Nolan M."/>
            <person name="Del Rio T.G."/>
            <person name="Tice H."/>
            <person name="Cheng J.F."/>
            <person name="Pitluck S."/>
            <person name="Liolios K."/>
            <person name="Ivanova N."/>
            <person name="Tapia R."/>
            <person name="Han C."/>
            <person name="Bruce D."/>
            <person name="Goodwin L."/>
            <person name="Pati A."/>
            <person name="Chen A."/>
            <person name="Palaniappan K."/>
            <person name="Land M."/>
            <person name="Hauser L."/>
            <person name="Chang Y.J."/>
            <person name="Jeffries C.D."/>
            <person name="Detter J.C."/>
            <person name="Rohde M."/>
            <person name="Brambilla E."/>
            <person name="Spring S."/>
            <person name="Goker M."/>
            <person name="Sikorski J."/>
            <person name="Woyke T."/>
            <person name="Bristow J."/>
            <person name="Eisen J.A."/>
            <person name="Markowitz V."/>
            <person name="Hugenholtz P."/>
            <person name="Klenk H.P."/>
            <person name="Kyrpides N.C."/>
        </authorList>
    </citation>
    <scope>NUCLEOTIDE SEQUENCE [LARGE SCALE GENOMIC DNA]</scope>
    <source>
        <strain evidence="4">DSM 11293 / JCM 15392 / SEBR 4228</strain>
    </source>
</reference>
<evidence type="ECO:0000313" key="3">
    <source>
        <dbReference type="EMBL" id="ADK82322.1"/>
    </source>
</evidence>
<dbReference type="InterPro" id="IPR036412">
    <property type="entry name" value="HAD-like_sf"/>
</dbReference>
<dbReference type="OrthoDB" id="9810101at2"/>
<dbReference type="InterPro" id="IPR001296">
    <property type="entry name" value="Glyco_trans_1"/>
</dbReference>
<dbReference type="CAZy" id="GT4">
    <property type="family name" value="Glycosyltransferase Family 4"/>
</dbReference>
<dbReference type="SUPFAM" id="SSF53756">
    <property type="entry name" value="UDP-Glycosyltransferase/glycogen phosphorylase"/>
    <property type="match status" value="1"/>
</dbReference>
<feature type="domain" description="Glycosyl transferase family 1" evidence="1">
    <location>
        <begin position="470"/>
        <end position="633"/>
    </location>
</feature>
<feature type="domain" description="Glycosyltransferase subfamily 4-like N-terminal" evidence="2">
    <location>
        <begin position="290"/>
        <end position="462"/>
    </location>
</feature>
<dbReference type="KEGG" id="ssm:Spirs_3224"/>
<organism evidence="3 4">
    <name type="scientific">Sediminispirochaeta smaragdinae (strain DSM 11293 / JCM 15392 / SEBR 4228)</name>
    <name type="common">Spirochaeta smaragdinae</name>
    <dbReference type="NCBI Taxonomy" id="573413"/>
    <lineage>
        <taxon>Bacteria</taxon>
        <taxon>Pseudomonadati</taxon>
        <taxon>Spirochaetota</taxon>
        <taxon>Spirochaetia</taxon>
        <taxon>Spirochaetales</taxon>
        <taxon>Spirochaetaceae</taxon>
        <taxon>Sediminispirochaeta</taxon>
    </lineage>
</organism>
<dbReference type="InterPro" id="IPR023214">
    <property type="entry name" value="HAD_sf"/>
</dbReference>
<dbReference type="eggNOG" id="COG0561">
    <property type="taxonomic scope" value="Bacteria"/>
</dbReference>
<dbReference type="Pfam" id="PF13439">
    <property type="entry name" value="Glyco_transf_4"/>
    <property type="match status" value="1"/>
</dbReference>
<dbReference type="InterPro" id="IPR028098">
    <property type="entry name" value="Glyco_trans_4-like_N"/>
</dbReference>
<accession>E1R5J4</accession>
<dbReference type="PANTHER" id="PTHR45947:SF3">
    <property type="entry name" value="SULFOQUINOVOSYL TRANSFERASE SQD2"/>
    <property type="match status" value="1"/>
</dbReference>
<dbReference type="Gene3D" id="3.40.50.1000">
    <property type="entry name" value="HAD superfamily/HAD-like"/>
    <property type="match status" value="2"/>
</dbReference>
<evidence type="ECO:0000259" key="1">
    <source>
        <dbReference type="Pfam" id="PF00534"/>
    </source>
</evidence>
<gene>
    <name evidence="3" type="ordered locus">Spirs_3224</name>
</gene>
<dbReference type="RefSeq" id="WP_013255781.1">
    <property type="nucleotide sequence ID" value="NC_014364.1"/>
</dbReference>
<dbReference type="STRING" id="573413.Spirs_3224"/>
<proteinExistence type="predicted"/>
<keyword evidence="3" id="KW-0378">Hydrolase</keyword>
<keyword evidence="4" id="KW-1185">Reference proteome</keyword>
<dbReference type="HOGENOM" id="CLU_388247_0_0_12"/>
<sequence>MQNLAAFRTESISLRFLFTDIDDTVTTDGRVTADAYEAIWRLSRAGISVIPVTGRPAGWCDLIIRQWPVDAVVGENGAFVYYRTTDGSIRTYTHPSIADEDLTSRLAEVRKAVLKEVPGSRVARDQFCRKYDLAIDFREDPPDLGLEAAEQIKQVCERFGAVAKISSIHVNCWFGSYDKLSMVTAFMQYRYGIDEAELKQTAVFCGDSPNDEPMFAFFPHSFGVGNIADFAHLMRHLPAWAASKRGGEGFAEIIGALLREGRGSGRRKRVPVSGDQLRIAIFTDSFLPQVNGVVTSIMKLAENLAERGHYVLIFAPAHRKRPDYSHENVDVHLIPSIPANFYEDFRWVAPYDYSVYRILRKCNIDIVHAMTPTLVSFLGIRFARRLGLPVVFSFHTLISDPAYYEHMFKGLIKIEAKTVWKFCNYFNNASDLVVAPSRVTARLLQENGCESDVITISNGIDPRDFDNSRADEFKKRFGLKGRTILYIGRLATEKSVPILIKAFDRIYPAVQDARLLIIGDGPEREELVSLAASLPSSEAIIFTGKMERKELVASGVFGACELFASPSRTETQGISILEALVNRLPCVVVNEGAVPELIHDGVNGMVVPSENVGAMAKSLKSLLLDDELRRSLANFPEAMIAPHYLSRVIREWEMRYYHLLMRNAAGSLPKRPELALHRMISIIRDFSFDTSLRSKLERAFVHFSFREKEGR</sequence>
<dbReference type="Gene3D" id="3.40.50.2000">
    <property type="entry name" value="Glycogen Phosphorylase B"/>
    <property type="match status" value="2"/>
</dbReference>
<protein>
    <submittedName>
        <fullName evidence="3">HAD-superfamily hydrolase, subfamily IIB</fullName>
    </submittedName>
</protein>
<dbReference type="Pfam" id="PF00534">
    <property type="entry name" value="Glycos_transf_1"/>
    <property type="match status" value="1"/>
</dbReference>
<dbReference type="GO" id="GO:0016791">
    <property type="term" value="F:phosphatase activity"/>
    <property type="evidence" value="ECO:0007669"/>
    <property type="project" value="UniProtKB-ARBA"/>
</dbReference>
<dbReference type="SUPFAM" id="SSF56784">
    <property type="entry name" value="HAD-like"/>
    <property type="match status" value="1"/>
</dbReference>
<dbReference type="InterPro" id="IPR006379">
    <property type="entry name" value="HAD-SF_hydro_IIB"/>
</dbReference>
<dbReference type="GO" id="GO:0016757">
    <property type="term" value="F:glycosyltransferase activity"/>
    <property type="evidence" value="ECO:0007669"/>
    <property type="project" value="InterPro"/>
</dbReference>
<dbReference type="EMBL" id="CP002116">
    <property type="protein sequence ID" value="ADK82322.1"/>
    <property type="molecule type" value="Genomic_DNA"/>
</dbReference>
<dbReference type="PANTHER" id="PTHR45947">
    <property type="entry name" value="SULFOQUINOVOSYL TRANSFERASE SQD2"/>
    <property type="match status" value="1"/>
</dbReference>
<evidence type="ECO:0000259" key="2">
    <source>
        <dbReference type="Pfam" id="PF13439"/>
    </source>
</evidence>
<evidence type="ECO:0000313" key="4">
    <source>
        <dbReference type="Proteomes" id="UP000002318"/>
    </source>
</evidence>